<accession>A0ACC1S9H8</accession>
<evidence type="ECO:0000313" key="1">
    <source>
        <dbReference type="EMBL" id="KAJ3534898.1"/>
    </source>
</evidence>
<reference evidence="1" key="1">
    <citation type="submission" date="2022-08" db="EMBL/GenBank/DDBJ databases">
        <title>Genome Sequence of Fusarium decemcellulare.</title>
        <authorList>
            <person name="Buettner E."/>
        </authorList>
    </citation>
    <scope>NUCLEOTIDE SEQUENCE</scope>
    <source>
        <strain evidence="1">Babe19</strain>
    </source>
</reference>
<sequence>MLLLSRQLASPPLWRGSQGELSTSEGRGGEAVTEESLLPLAQADDLFTKGVAREAPATSTNPVALASDPVPLVRVSSFEPQHHGATYIDDDDIYSDSGCSNGDLESDQPHGDGSGAQVDNDSREGLVRSPQEEGAEGKSTHLTEEHASSLESEQELSSGQEDEGRIGYLTKGKGSILQSDEELASNEDEETASVLSGSDVSFNHYSRSVRRREGHRVSHKGATQSDGLSSSGTPSSFGLEDSDNEAFESVLQRLELSRVEDIGSDSNKSSDEESAHETIHEHELDGDDQELYESDDAEEDAGEDAEEDEDEAVESIRLRYGPPSQEATKDKPVRGKSGSKSSSKSKPGSKDGPKPRRTLKPGEREEVKATRKLGACVRCRMQKIKCAPDSDDPEGVCKTCKNYSLESYKTIHFLPCQRFKIADLILYRSGGLNLTRRWKGIEMRDVTDRLDGTVITIQVSQGLCKKPLPMHVVRFKPKAGDVTARYWTDKEIFKKKELANYCLQDIVATAEAVEQYTIQNAIPAYFDTVKSSAQSEPKSESINRTYLMALQRYMKLINSEHGAEVVKEDEKEAGILHNLFILWCAIRHTTGSFYIDGEEKLGMMPETEDESYPLLGKVSVPRMIVAQFDNLNYVWVLERYKNKLLKDIDWLMSQNLNNPRWWFTTYLIVFILLREASEMSADRYRHARANYGARLRYSIPDFVENLHDSCNNLLTHWHYYNAEGWPSSKDKDPMHLGHLAPEQYVLVMQTLRDPEVKKQLSVWKQFKENNGKGAAHSLGIAAAEADDRSLVEKIDLPETQHVRYKGKQARYDWDHPHYWVAQMFEKDWQPHPTYQRETIPKISAATSAVAAAG</sequence>
<dbReference type="EMBL" id="JANRMS010000749">
    <property type="protein sequence ID" value="KAJ3534898.1"/>
    <property type="molecule type" value="Genomic_DNA"/>
</dbReference>
<name>A0ACC1S9H8_9HYPO</name>
<protein>
    <submittedName>
        <fullName evidence="1">Uncharacterized protein</fullName>
    </submittedName>
</protein>
<keyword evidence="2" id="KW-1185">Reference proteome</keyword>
<comment type="caution">
    <text evidence="1">The sequence shown here is derived from an EMBL/GenBank/DDBJ whole genome shotgun (WGS) entry which is preliminary data.</text>
</comment>
<evidence type="ECO:0000313" key="2">
    <source>
        <dbReference type="Proteomes" id="UP001148629"/>
    </source>
</evidence>
<gene>
    <name evidence="1" type="ORF">NM208_g7361</name>
</gene>
<organism evidence="1 2">
    <name type="scientific">Fusarium decemcellulare</name>
    <dbReference type="NCBI Taxonomy" id="57161"/>
    <lineage>
        <taxon>Eukaryota</taxon>
        <taxon>Fungi</taxon>
        <taxon>Dikarya</taxon>
        <taxon>Ascomycota</taxon>
        <taxon>Pezizomycotina</taxon>
        <taxon>Sordariomycetes</taxon>
        <taxon>Hypocreomycetidae</taxon>
        <taxon>Hypocreales</taxon>
        <taxon>Nectriaceae</taxon>
        <taxon>Fusarium</taxon>
        <taxon>Fusarium decemcellulare species complex</taxon>
    </lineage>
</organism>
<proteinExistence type="predicted"/>
<dbReference type="Proteomes" id="UP001148629">
    <property type="component" value="Unassembled WGS sequence"/>
</dbReference>